<reference evidence="1 2" key="1">
    <citation type="submission" date="2013-01" db="EMBL/GenBank/DDBJ databases">
        <authorList>
            <person name="Harkins D.M."/>
            <person name="Durkin A.S."/>
            <person name="Brinkac L.M."/>
            <person name="Haft D.H."/>
            <person name="Selengut J.D."/>
            <person name="Sanka R."/>
            <person name="DePew J."/>
            <person name="Purushe J."/>
            <person name="Whelen A.C."/>
            <person name="Vinetz J.M."/>
            <person name="Sutton G.G."/>
            <person name="Nierman W.C."/>
            <person name="Fouts D.E."/>
        </authorList>
    </citation>
    <scope>NUCLEOTIDE SEQUENCE [LARGE SCALE GENOMIC DNA]</scope>
    <source>
        <strain evidence="1 2">2001034031</strain>
    </source>
</reference>
<name>M6XYK3_9LEPT</name>
<dbReference type="EMBL" id="AKXB02000159">
    <property type="protein sequence ID" value="EMO87172.1"/>
    <property type="molecule type" value="Genomic_DNA"/>
</dbReference>
<organism evidence="1 2">
    <name type="scientific">Leptospira noguchii str. 2001034031</name>
    <dbReference type="NCBI Taxonomy" id="1193053"/>
    <lineage>
        <taxon>Bacteria</taxon>
        <taxon>Pseudomonadati</taxon>
        <taxon>Spirochaetota</taxon>
        <taxon>Spirochaetia</taxon>
        <taxon>Leptospirales</taxon>
        <taxon>Leptospiraceae</taxon>
        <taxon>Leptospira</taxon>
    </lineage>
</organism>
<dbReference type="Proteomes" id="UP000012138">
    <property type="component" value="Unassembled WGS sequence"/>
</dbReference>
<comment type="caution">
    <text evidence="1">The sequence shown here is derived from an EMBL/GenBank/DDBJ whole genome shotgun (WGS) entry which is preliminary data.</text>
</comment>
<evidence type="ECO:0000313" key="1">
    <source>
        <dbReference type="EMBL" id="EMO87172.1"/>
    </source>
</evidence>
<proteinExistence type="predicted"/>
<sequence>MNVLFYLKNILEFGILNKNKVFLRWVVSYFCMSSYILENDLQSLV</sequence>
<accession>M6XYK3</accession>
<evidence type="ECO:0000313" key="2">
    <source>
        <dbReference type="Proteomes" id="UP000012138"/>
    </source>
</evidence>
<gene>
    <name evidence="1" type="ORF">LEP1GSC024_2312</name>
</gene>
<protein>
    <submittedName>
        <fullName evidence="1">Uncharacterized protein</fullName>
    </submittedName>
</protein>
<dbReference type="AlphaFoldDB" id="M6XYK3"/>